<name>A0AAV7X6X5_9NEOP</name>
<feature type="domain" description="RanBD1" evidence="2">
    <location>
        <begin position="35"/>
        <end position="173"/>
    </location>
</feature>
<dbReference type="InterPro" id="IPR045255">
    <property type="entry name" value="RanBP1-like"/>
</dbReference>
<dbReference type="GO" id="GO:0005096">
    <property type="term" value="F:GTPase activator activity"/>
    <property type="evidence" value="ECO:0007669"/>
    <property type="project" value="TreeGrafter"/>
</dbReference>
<dbReference type="InterPro" id="IPR000156">
    <property type="entry name" value="Ran_bind_dom"/>
</dbReference>
<dbReference type="PANTHER" id="PTHR23138:SF94">
    <property type="entry name" value="RAN BINDING PROTEIN 1"/>
    <property type="match status" value="1"/>
</dbReference>
<dbReference type="AlphaFoldDB" id="A0AAV7X6X5"/>
<reference evidence="3" key="1">
    <citation type="submission" date="2022-12" db="EMBL/GenBank/DDBJ databases">
        <title>Chromosome-level genome assembly of the bean flower thrips Megalurothrips usitatus.</title>
        <authorList>
            <person name="Ma L."/>
            <person name="Liu Q."/>
            <person name="Li H."/>
            <person name="Cai W."/>
        </authorList>
    </citation>
    <scope>NUCLEOTIDE SEQUENCE</scope>
    <source>
        <strain evidence="3">Cailab_2022a</strain>
    </source>
</reference>
<dbReference type="InterPro" id="IPR011993">
    <property type="entry name" value="PH-like_dom_sf"/>
</dbReference>
<keyword evidence="4" id="KW-1185">Reference proteome</keyword>
<dbReference type="CDD" id="cd13179">
    <property type="entry name" value="RanBD_RanBP1"/>
    <property type="match status" value="1"/>
</dbReference>
<sequence length="239" mass="26559">MTEGDTATVSNGTGDGSGEGNNANLNNSSTEHDPHFEPIISLPEVAVPTMEEEEEEMIKLRARLYRFDSTETPSEWKDRGTGDVKLLRHPSKNTVRVVMRRDKTLKICANHFVMPYMELSPHCSSEKAWVWSTKADFADETPKPELLAIRFGSAENAQRWKEKFDEAKALVAKQVLALVGNEEDNSDSDSSDGENDLNKTIDGDESVEAASEKQATAEVTEQLEKLNVTDKENAEPSKE</sequence>
<evidence type="ECO:0000313" key="4">
    <source>
        <dbReference type="Proteomes" id="UP001075354"/>
    </source>
</evidence>
<dbReference type="Pfam" id="PF00638">
    <property type="entry name" value="Ran_BP1"/>
    <property type="match status" value="1"/>
</dbReference>
<dbReference type="FunFam" id="2.30.29.30:FF:000136">
    <property type="entry name" value="Ran-specific GTPase-activating protein-like"/>
    <property type="match status" value="1"/>
</dbReference>
<comment type="caution">
    <text evidence="3">The sequence shown here is derived from an EMBL/GenBank/DDBJ whole genome shotgun (WGS) entry which is preliminary data.</text>
</comment>
<dbReference type="GO" id="GO:0005737">
    <property type="term" value="C:cytoplasm"/>
    <property type="evidence" value="ECO:0007669"/>
    <property type="project" value="TreeGrafter"/>
</dbReference>
<evidence type="ECO:0000259" key="2">
    <source>
        <dbReference type="PROSITE" id="PS50196"/>
    </source>
</evidence>
<dbReference type="InterPro" id="IPR045256">
    <property type="entry name" value="RanBP1_RanBD"/>
</dbReference>
<feature type="compositionally biased region" description="Polar residues" evidence="1">
    <location>
        <begin position="1"/>
        <end position="12"/>
    </location>
</feature>
<dbReference type="GO" id="GO:0006913">
    <property type="term" value="P:nucleocytoplasmic transport"/>
    <property type="evidence" value="ECO:0007669"/>
    <property type="project" value="InterPro"/>
</dbReference>
<organism evidence="3 4">
    <name type="scientific">Megalurothrips usitatus</name>
    <name type="common">bean blossom thrips</name>
    <dbReference type="NCBI Taxonomy" id="439358"/>
    <lineage>
        <taxon>Eukaryota</taxon>
        <taxon>Metazoa</taxon>
        <taxon>Ecdysozoa</taxon>
        <taxon>Arthropoda</taxon>
        <taxon>Hexapoda</taxon>
        <taxon>Insecta</taxon>
        <taxon>Pterygota</taxon>
        <taxon>Neoptera</taxon>
        <taxon>Paraneoptera</taxon>
        <taxon>Thysanoptera</taxon>
        <taxon>Terebrantia</taxon>
        <taxon>Thripoidea</taxon>
        <taxon>Thripidae</taxon>
        <taxon>Megalurothrips</taxon>
    </lineage>
</organism>
<dbReference type="PANTHER" id="PTHR23138">
    <property type="entry name" value="RAN BINDING PROTEIN"/>
    <property type="match status" value="1"/>
</dbReference>
<dbReference type="EMBL" id="JAPTSV010000015">
    <property type="protein sequence ID" value="KAJ1520261.1"/>
    <property type="molecule type" value="Genomic_DNA"/>
</dbReference>
<feature type="compositionally biased region" description="Acidic residues" evidence="1">
    <location>
        <begin position="181"/>
        <end position="195"/>
    </location>
</feature>
<dbReference type="PROSITE" id="PS50196">
    <property type="entry name" value="RANBD1"/>
    <property type="match status" value="1"/>
</dbReference>
<dbReference type="Gene3D" id="2.30.29.30">
    <property type="entry name" value="Pleckstrin-homology domain (PH domain)/Phosphotyrosine-binding domain (PTB)"/>
    <property type="match status" value="1"/>
</dbReference>
<feature type="region of interest" description="Disordered" evidence="1">
    <location>
        <begin position="181"/>
        <end position="239"/>
    </location>
</feature>
<dbReference type="Proteomes" id="UP001075354">
    <property type="component" value="Chromosome 15"/>
</dbReference>
<accession>A0AAV7X6X5</accession>
<dbReference type="GO" id="GO:0005643">
    <property type="term" value="C:nuclear pore"/>
    <property type="evidence" value="ECO:0007669"/>
    <property type="project" value="TreeGrafter"/>
</dbReference>
<feature type="compositionally biased region" description="Basic and acidic residues" evidence="1">
    <location>
        <begin position="222"/>
        <end position="239"/>
    </location>
</feature>
<gene>
    <name evidence="3" type="ORF">ONE63_004466</name>
</gene>
<evidence type="ECO:0000256" key="1">
    <source>
        <dbReference type="SAM" id="MobiDB-lite"/>
    </source>
</evidence>
<evidence type="ECO:0000313" key="3">
    <source>
        <dbReference type="EMBL" id="KAJ1520261.1"/>
    </source>
</evidence>
<feature type="compositionally biased region" description="Polar residues" evidence="1">
    <location>
        <begin position="20"/>
        <end position="29"/>
    </location>
</feature>
<proteinExistence type="predicted"/>
<feature type="region of interest" description="Disordered" evidence="1">
    <location>
        <begin position="1"/>
        <end position="38"/>
    </location>
</feature>
<dbReference type="SMART" id="SM00160">
    <property type="entry name" value="RanBD"/>
    <property type="match status" value="1"/>
</dbReference>
<dbReference type="SUPFAM" id="SSF50729">
    <property type="entry name" value="PH domain-like"/>
    <property type="match status" value="1"/>
</dbReference>
<protein>
    <recommendedName>
        <fullName evidence="2">RanBD1 domain-containing protein</fullName>
    </recommendedName>
</protein>